<evidence type="ECO:0000313" key="3">
    <source>
        <dbReference type="EMBL" id="CAI8044669.1"/>
    </source>
</evidence>
<dbReference type="Proteomes" id="UP001174909">
    <property type="component" value="Unassembled WGS sequence"/>
</dbReference>
<name>A0AA35TB18_GEOBA</name>
<dbReference type="GO" id="GO:0000132">
    <property type="term" value="P:establishment of mitotic spindle orientation"/>
    <property type="evidence" value="ECO:0007669"/>
    <property type="project" value="TreeGrafter"/>
</dbReference>
<organism evidence="3 4">
    <name type="scientific">Geodia barretti</name>
    <name type="common">Barrett's horny sponge</name>
    <dbReference type="NCBI Taxonomy" id="519541"/>
    <lineage>
        <taxon>Eukaryota</taxon>
        <taxon>Metazoa</taxon>
        <taxon>Porifera</taxon>
        <taxon>Demospongiae</taxon>
        <taxon>Heteroscleromorpha</taxon>
        <taxon>Tetractinellida</taxon>
        <taxon>Astrophorina</taxon>
        <taxon>Geodiidae</taxon>
        <taxon>Geodia</taxon>
    </lineage>
</organism>
<dbReference type="PANTHER" id="PTHR21437">
    <property type="entry name" value="WIDE AWAKE"/>
    <property type="match status" value="1"/>
</dbReference>
<feature type="region of interest" description="Disordered" evidence="1">
    <location>
        <begin position="1"/>
        <end position="27"/>
    </location>
</feature>
<keyword evidence="4" id="KW-1185">Reference proteome</keyword>
<gene>
    <name evidence="3" type="ORF">GBAR_LOCUS24763</name>
</gene>
<dbReference type="InterPro" id="IPR039269">
    <property type="entry name" value="ANKFN1"/>
</dbReference>
<reference evidence="3" key="1">
    <citation type="submission" date="2023-03" db="EMBL/GenBank/DDBJ databases">
        <authorList>
            <person name="Steffen K."/>
            <person name="Cardenas P."/>
        </authorList>
    </citation>
    <scope>NUCLEOTIDE SEQUENCE</scope>
</reference>
<feature type="non-terminal residue" evidence="3">
    <location>
        <position position="341"/>
    </location>
</feature>
<dbReference type="AlphaFoldDB" id="A0AA35TB18"/>
<dbReference type="GO" id="GO:0005819">
    <property type="term" value="C:spindle"/>
    <property type="evidence" value="ECO:0007669"/>
    <property type="project" value="TreeGrafter"/>
</dbReference>
<dbReference type="EMBL" id="CASHTH010003415">
    <property type="protein sequence ID" value="CAI8044669.1"/>
    <property type="molecule type" value="Genomic_DNA"/>
</dbReference>
<dbReference type="GO" id="GO:0007165">
    <property type="term" value="P:signal transduction"/>
    <property type="evidence" value="ECO:0007669"/>
    <property type="project" value="InterPro"/>
</dbReference>
<protein>
    <submittedName>
        <fullName evidence="3">Ankyrin repeat and fibronectin type-III domain-containing protein 1</fullName>
    </submittedName>
</protein>
<comment type="caution">
    <text evidence="3">The sequence shown here is derived from an EMBL/GenBank/DDBJ whole genome shotgun (WGS) entry which is preliminary data.</text>
</comment>
<feature type="compositionally biased region" description="Pro residues" evidence="1">
    <location>
        <begin position="17"/>
        <end position="27"/>
    </location>
</feature>
<dbReference type="InterPro" id="IPR000159">
    <property type="entry name" value="RA_dom"/>
</dbReference>
<evidence type="ECO:0000259" key="2">
    <source>
        <dbReference type="PROSITE" id="PS50200"/>
    </source>
</evidence>
<evidence type="ECO:0000256" key="1">
    <source>
        <dbReference type="SAM" id="MobiDB-lite"/>
    </source>
</evidence>
<dbReference type="PANTHER" id="PTHR21437:SF1">
    <property type="entry name" value="WIDE AWAKE"/>
    <property type="match status" value="1"/>
</dbReference>
<proteinExistence type="predicted"/>
<dbReference type="PROSITE" id="PS50200">
    <property type="entry name" value="RA"/>
    <property type="match status" value="1"/>
</dbReference>
<evidence type="ECO:0000313" key="4">
    <source>
        <dbReference type="Proteomes" id="UP001174909"/>
    </source>
</evidence>
<dbReference type="GO" id="GO:0061172">
    <property type="term" value="P:regulation of establishment of bipolar cell polarity"/>
    <property type="evidence" value="ECO:0007669"/>
    <property type="project" value="TreeGrafter"/>
</dbReference>
<accession>A0AA35TB18</accession>
<feature type="domain" description="Ras-associating" evidence="2">
    <location>
        <begin position="227"/>
        <end position="329"/>
    </location>
</feature>
<sequence length="341" mass="38308">LPPFSPSLSKLKKTLFPRPPKPPPPPTGFLVDPNSLQRLLPTTVDTFLHNLGIFKEDAEKHQLYCQEVIELSEDISLILILPPSDQVCTPPGSTDHFAKLSDFVALPINTFEIMQLYTYQKSFMTKFSTVSARLDIELLTSQQRMREAFSKVEVTAAKQLKEQLESFQERTDAAWKEMRWIEDAVQKGRNQATVSSASSLLPVKVLRDVTRINLPGGLRGSPTPEPNSGYLRVFPAYTTGLVSGTSVRLFITESTTTTEVIHLVVQQLEKARIDKGIPGPPLTEEDVAGFYLVARLNGKETALDYDYTPLQLQSNPQHKWRLLVRRVAEERRTSSEQTTSV</sequence>